<sequence length="305" mass="34298">MPTIDILGVPHAYELISPSPKPSTPVLIFIHGWLLSRQYWFPLVEQLAPDYPCLIYDLRGFGDSQPMAEKFQNEGIINRVPLVGDPQTKVGGLSSYGLQAYAQDLSILLQKFAIERAWLIGHSLGGSIALWGAEVCPEQVQGVICLNAGGGIYLKEEFERFRLAGEQLIKRRPAWLSYVPLIDLLFSRLMVARPLDKRWGRQRVLDLVRADAQAALGSLLDSTTETEVHLLPQIVSRLQQPVYFFAGDKDMVMEPKYVRYLASFHSLFDVQGNNVIELPNCGHMSMLEQPEILGEKLLQILMAHD</sequence>
<dbReference type="Proteomes" id="UP000008204">
    <property type="component" value="Chromosome"/>
</dbReference>
<dbReference type="GO" id="GO:0016787">
    <property type="term" value="F:hydrolase activity"/>
    <property type="evidence" value="ECO:0007669"/>
    <property type="project" value="UniProtKB-KW"/>
</dbReference>
<keyword evidence="1 3" id="KW-0378">Hydrolase</keyword>
<dbReference type="SUPFAM" id="SSF53474">
    <property type="entry name" value="alpha/beta-Hydrolases"/>
    <property type="match status" value="1"/>
</dbReference>
<dbReference type="InterPro" id="IPR050266">
    <property type="entry name" value="AB_hydrolase_sf"/>
</dbReference>
<keyword evidence="4" id="KW-1185">Reference proteome</keyword>
<dbReference type="Gene3D" id="3.40.50.1820">
    <property type="entry name" value="alpha/beta hydrolase"/>
    <property type="match status" value="1"/>
</dbReference>
<dbReference type="EMBL" id="CP001287">
    <property type="protein sequence ID" value="ACK67072.1"/>
    <property type="molecule type" value="Genomic_DNA"/>
</dbReference>
<dbReference type="PANTHER" id="PTHR43798">
    <property type="entry name" value="MONOACYLGLYCEROL LIPASE"/>
    <property type="match status" value="1"/>
</dbReference>
<proteinExistence type="predicted"/>
<dbReference type="GO" id="GO:0016020">
    <property type="term" value="C:membrane"/>
    <property type="evidence" value="ECO:0007669"/>
    <property type="project" value="TreeGrafter"/>
</dbReference>
<evidence type="ECO:0000259" key="2">
    <source>
        <dbReference type="Pfam" id="PF00561"/>
    </source>
</evidence>
<dbReference type="STRING" id="41431.PCC8801_3091"/>
<evidence type="ECO:0000313" key="3">
    <source>
        <dbReference type="EMBL" id="ACK67072.1"/>
    </source>
</evidence>
<dbReference type="OrthoDB" id="252464at2"/>
<evidence type="ECO:0000256" key="1">
    <source>
        <dbReference type="ARBA" id="ARBA00022801"/>
    </source>
</evidence>
<name>B7JX84_RIPO1</name>
<dbReference type="HOGENOM" id="CLU_020336_13_9_3"/>
<protein>
    <submittedName>
        <fullName evidence="3">Alpha/beta hydrolase fold protein</fullName>
    </submittedName>
</protein>
<dbReference type="InterPro" id="IPR029058">
    <property type="entry name" value="AB_hydrolase_fold"/>
</dbReference>
<accession>B7JX84</accession>
<reference evidence="4" key="1">
    <citation type="journal article" date="2011" name="MBio">
        <title>Novel metabolic attributes of the genus Cyanothece, comprising a group of unicellular nitrogen-fixing Cyanobacteria.</title>
        <authorList>
            <person name="Bandyopadhyay A."/>
            <person name="Elvitigala T."/>
            <person name="Welsh E."/>
            <person name="Stockel J."/>
            <person name="Liberton M."/>
            <person name="Min H."/>
            <person name="Sherman L.A."/>
            <person name="Pakrasi H.B."/>
        </authorList>
    </citation>
    <scope>NUCLEOTIDE SEQUENCE [LARGE SCALE GENOMIC DNA]</scope>
    <source>
        <strain evidence="4">PCC 8801</strain>
    </source>
</reference>
<dbReference type="eggNOG" id="COG2267">
    <property type="taxonomic scope" value="Bacteria"/>
</dbReference>
<evidence type="ECO:0000313" key="4">
    <source>
        <dbReference type="Proteomes" id="UP000008204"/>
    </source>
</evidence>
<dbReference type="KEGG" id="cyp:PCC8801_3091"/>
<feature type="domain" description="AB hydrolase-1" evidence="2">
    <location>
        <begin position="25"/>
        <end position="289"/>
    </location>
</feature>
<dbReference type="Pfam" id="PF00561">
    <property type="entry name" value="Abhydrolase_1"/>
    <property type="match status" value="1"/>
</dbReference>
<gene>
    <name evidence="3" type="ordered locus">PCC8801_3091</name>
</gene>
<dbReference type="AlphaFoldDB" id="B7JX84"/>
<organism evidence="3 4">
    <name type="scientific">Rippkaea orientalis (strain PCC 8801 / RF-1)</name>
    <name type="common">Cyanothece sp. (strain PCC 8801)</name>
    <dbReference type="NCBI Taxonomy" id="41431"/>
    <lineage>
        <taxon>Bacteria</taxon>
        <taxon>Bacillati</taxon>
        <taxon>Cyanobacteriota</taxon>
        <taxon>Cyanophyceae</taxon>
        <taxon>Oscillatoriophycideae</taxon>
        <taxon>Chroococcales</taxon>
        <taxon>Aphanothecaceae</taxon>
        <taxon>Rippkaea</taxon>
        <taxon>Rippkaea orientalis</taxon>
    </lineage>
</organism>
<dbReference type="PANTHER" id="PTHR43798:SF31">
    <property type="entry name" value="AB HYDROLASE SUPERFAMILY PROTEIN YCLE"/>
    <property type="match status" value="1"/>
</dbReference>
<dbReference type="RefSeq" id="WP_012596333.1">
    <property type="nucleotide sequence ID" value="NC_011726.1"/>
</dbReference>
<dbReference type="InterPro" id="IPR000073">
    <property type="entry name" value="AB_hydrolase_1"/>
</dbReference>